<dbReference type="Pfam" id="PF00296">
    <property type="entry name" value="Bac_luciferase"/>
    <property type="match status" value="1"/>
</dbReference>
<dbReference type="Gene3D" id="3.20.20.30">
    <property type="entry name" value="Luciferase-like domain"/>
    <property type="match status" value="1"/>
</dbReference>
<reference evidence="3" key="1">
    <citation type="submission" date="2021-01" db="EMBL/GenBank/DDBJ databases">
        <title>Whole genome shotgun sequence of Planobispora rosea NBRC 15558.</title>
        <authorList>
            <person name="Komaki H."/>
            <person name="Tamura T."/>
        </authorList>
    </citation>
    <scope>NUCLEOTIDE SEQUENCE</scope>
    <source>
        <strain evidence="3">NBRC 15558</strain>
    </source>
</reference>
<organism evidence="3 4">
    <name type="scientific">Planobispora rosea</name>
    <dbReference type="NCBI Taxonomy" id="35762"/>
    <lineage>
        <taxon>Bacteria</taxon>
        <taxon>Bacillati</taxon>
        <taxon>Actinomycetota</taxon>
        <taxon>Actinomycetes</taxon>
        <taxon>Streptosporangiales</taxon>
        <taxon>Streptosporangiaceae</taxon>
        <taxon>Planobispora</taxon>
    </lineage>
</organism>
<name>A0A8J3RVB1_PLARO</name>
<dbReference type="EMBL" id="BOOI01000007">
    <property type="protein sequence ID" value="GIH82462.1"/>
    <property type="molecule type" value="Genomic_DNA"/>
</dbReference>
<dbReference type="NCBIfam" id="TIGR03619">
    <property type="entry name" value="F420_Rv2161c"/>
    <property type="match status" value="1"/>
</dbReference>
<dbReference type="InterPro" id="IPR011251">
    <property type="entry name" value="Luciferase-like_dom"/>
</dbReference>
<feature type="domain" description="Luciferase-like" evidence="2">
    <location>
        <begin position="22"/>
        <end position="237"/>
    </location>
</feature>
<dbReference type="SUPFAM" id="SSF51679">
    <property type="entry name" value="Bacterial luciferase-like"/>
    <property type="match status" value="1"/>
</dbReference>
<accession>A0A8J3RVB1</accession>
<dbReference type="InterPro" id="IPR050564">
    <property type="entry name" value="F420-G6PD/mer"/>
</dbReference>
<keyword evidence="4" id="KW-1185">Reference proteome</keyword>
<dbReference type="RefSeq" id="WP_229802816.1">
    <property type="nucleotide sequence ID" value="NZ_BMQP01000001.1"/>
</dbReference>
<comment type="caution">
    <text evidence="3">The sequence shown here is derived from an EMBL/GenBank/DDBJ whole genome shotgun (WGS) entry which is preliminary data.</text>
</comment>
<keyword evidence="1" id="KW-0560">Oxidoreductase</keyword>
<evidence type="ECO:0000259" key="2">
    <source>
        <dbReference type="Pfam" id="PF00296"/>
    </source>
</evidence>
<evidence type="ECO:0000313" key="3">
    <source>
        <dbReference type="EMBL" id="GIH82462.1"/>
    </source>
</evidence>
<protein>
    <submittedName>
        <fullName evidence="3">LLM class F420-dependent oxidoreductase</fullName>
    </submittedName>
</protein>
<dbReference type="PANTHER" id="PTHR43244:SF1">
    <property type="entry name" value="5,10-METHYLENETETRAHYDROMETHANOPTERIN REDUCTASE"/>
    <property type="match status" value="1"/>
</dbReference>
<dbReference type="AlphaFoldDB" id="A0A8J3RVB1"/>
<gene>
    <name evidence="3" type="ORF">Pro02_08700</name>
</gene>
<evidence type="ECO:0000313" key="4">
    <source>
        <dbReference type="Proteomes" id="UP000655044"/>
    </source>
</evidence>
<dbReference type="PANTHER" id="PTHR43244">
    <property type="match status" value="1"/>
</dbReference>
<dbReference type="Proteomes" id="UP000655044">
    <property type="component" value="Unassembled WGS sequence"/>
</dbReference>
<evidence type="ECO:0000256" key="1">
    <source>
        <dbReference type="ARBA" id="ARBA00023002"/>
    </source>
</evidence>
<dbReference type="InterPro" id="IPR019921">
    <property type="entry name" value="Lucif-like_OxRdtase_Rv2161c"/>
</dbReference>
<proteinExistence type="predicted"/>
<dbReference type="InterPro" id="IPR036661">
    <property type="entry name" value="Luciferase-like_sf"/>
</dbReference>
<sequence length="285" mass="30994">MEREPEVVMRLGVTMFATDTAMPVAELARAAEERGFVSLYLPEHTHIPVSRRTPPAGGQETLPEEYRRTLDPLVALSHAAAVTERLALGTGIMLVAQREPLVTAKAVATLDHLSGGRVVLGVGFGWNVEEVENHCGPDGFGSRRDVAREHVLAMKELWSREEAGFEGRHVRFEPSWSWPKPISGPPVYLGGAAGPKLFAHVAEYGDGWMPIGGRGVRAALPALREACEKAGRPMAKVIPFGTLPNQEKLGYYADMGIEEVVLSLPSAPADRVLPVLDDYARFITL</sequence>
<dbReference type="GO" id="GO:0016705">
    <property type="term" value="F:oxidoreductase activity, acting on paired donors, with incorporation or reduction of molecular oxygen"/>
    <property type="evidence" value="ECO:0007669"/>
    <property type="project" value="InterPro"/>
</dbReference>